<sequence length="146" mass="15625">MAGIVNDYLAFPILDLIQREVRLAAGGSMTGGFNQGSAVADSGDAPFAGIPSVMITREHPGDSGKTIVNEAMLTYLSGYKAQLTFEYGANPLNSGYAWTLKTLITTAYDPQGQPVVTYKVDLNYDSGAVLQSTNVERTYGAADYHF</sequence>
<protein>
    <submittedName>
        <fullName evidence="1">Uncharacterized protein</fullName>
    </submittedName>
</protein>
<dbReference type="EMBL" id="BFAV01000019">
    <property type="protein sequence ID" value="GBF32196.1"/>
    <property type="molecule type" value="Genomic_DNA"/>
</dbReference>
<comment type="caution">
    <text evidence="1">The sequence shown here is derived from an EMBL/GenBank/DDBJ whole genome shotgun (WGS) entry which is preliminary data.</text>
</comment>
<dbReference type="AlphaFoldDB" id="A0A2L2XD88"/>
<keyword evidence="2" id="KW-1185">Reference proteome</keyword>
<name>A0A2L2XD88_9FIRM</name>
<evidence type="ECO:0000313" key="1">
    <source>
        <dbReference type="EMBL" id="GBF32196.1"/>
    </source>
</evidence>
<organism evidence="1 2">
    <name type="scientific">Desulfocucumis palustris</name>
    <dbReference type="NCBI Taxonomy" id="1898651"/>
    <lineage>
        <taxon>Bacteria</taxon>
        <taxon>Bacillati</taxon>
        <taxon>Bacillota</taxon>
        <taxon>Clostridia</taxon>
        <taxon>Eubacteriales</taxon>
        <taxon>Desulfocucumaceae</taxon>
        <taxon>Desulfocucumis</taxon>
    </lineage>
</organism>
<gene>
    <name evidence="1" type="ORF">DCCM_0387</name>
</gene>
<dbReference type="OrthoDB" id="2608729at2"/>
<proteinExistence type="predicted"/>
<evidence type="ECO:0000313" key="2">
    <source>
        <dbReference type="Proteomes" id="UP000239549"/>
    </source>
</evidence>
<reference evidence="2" key="1">
    <citation type="submission" date="2018-02" db="EMBL/GenBank/DDBJ databases">
        <title>Genome sequence of Desulfocucumis palustris strain NAW-5.</title>
        <authorList>
            <person name="Watanabe M."/>
            <person name="Kojima H."/>
            <person name="Fukui M."/>
        </authorList>
    </citation>
    <scope>NUCLEOTIDE SEQUENCE [LARGE SCALE GENOMIC DNA]</scope>
    <source>
        <strain evidence="2">NAW-5</strain>
    </source>
</reference>
<dbReference type="RefSeq" id="WP_104370763.1">
    <property type="nucleotide sequence ID" value="NZ_BFAV01000019.1"/>
</dbReference>
<dbReference type="Proteomes" id="UP000239549">
    <property type="component" value="Unassembled WGS sequence"/>
</dbReference>
<accession>A0A2L2XD88</accession>